<dbReference type="EMBL" id="JASNWA010000003">
    <property type="protein sequence ID" value="KAK3177887.1"/>
    <property type="molecule type" value="Genomic_DNA"/>
</dbReference>
<evidence type="ECO:0000313" key="4">
    <source>
        <dbReference type="Proteomes" id="UP001276659"/>
    </source>
</evidence>
<keyword evidence="4" id="KW-1185">Reference proteome</keyword>
<reference evidence="3" key="1">
    <citation type="submission" date="2022-11" db="EMBL/GenBank/DDBJ databases">
        <title>Chromosomal genome sequence assembly and mating type (MAT) locus characterization of the leprose asexual lichenized fungus Lepraria neglecta (Nyl.) Erichsen.</title>
        <authorList>
            <person name="Allen J.L."/>
            <person name="Pfeffer B."/>
        </authorList>
    </citation>
    <scope>NUCLEOTIDE SEQUENCE</scope>
    <source>
        <strain evidence="3">Allen 5258</strain>
    </source>
</reference>
<dbReference type="Proteomes" id="UP001276659">
    <property type="component" value="Unassembled WGS sequence"/>
</dbReference>
<feature type="compositionally biased region" description="Low complexity" evidence="1">
    <location>
        <begin position="81"/>
        <end position="91"/>
    </location>
</feature>
<dbReference type="InterPro" id="IPR040976">
    <property type="entry name" value="Pkinase_fungal"/>
</dbReference>
<dbReference type="Pfam" id="PF17667">
    <property type="entry name" value="Pkinase_fungal"/>
    <property type="match status" value="2"/>
</dbReference>
<dbReference type="SUPFAM" id="SSF56112">
    <property type="entry name" value="Protein kinase-like (PK-like)"/>
    <property type="match status" value="1"/>
</dbReference>
<gene>
    <name evidence="3" type="ORF">OEA41_000019</name>
</gene>
<name>A0AAD9ZHX4_9LECA</name>
<dbReference type="InterPro" id="IPR011009">
    <property type="entry name" value="Kinase-like_dom_sf"/>
</dbReference>
<organism evidence="3 4">
    <name type="scientific">Lepraria neglecta</name>
    <dbReference type="NCBI Taxonomy" id="209136"/>
    <lineage>
        <taxon>Eukaryota</taxon>
        <taxon>Fungi</taxon>
        <taxon>Dikarya</taxon>
        <taxon>Ascomycota</taxon>
        <taxon>Pezizomycotina</taxon>
        <taxon>Lecanoromycetes</taxon>
        <taxon>OSLEUM clade</taxon>
        <taxon>Lecanoromycetidae</taxon>
        <taxon>Lecanorales</taxon>
        <taxon>Lecanorineae</taxon>
        <taxon>Stereocaulaceae</taxon>
        <taxon>Lepraria</taxon>
    </lineage>
</organism>
<feature type="domain" description="Fungal-type protein kinase" evidence="2">
    <location>
        <begin position="164"/>
        <end position="247"/>
    </location>
</feature>
<evidence type="ECO:0000256" key="1">
    <source>
        <dbReference type="SAM" id="MobiDB-lite"/>
    </source>
</evidence>
<feature type="region of interest" description="Disordered" evidence="1">
    <location>
        <begin position="65"/>
        <end position="91"/>
    </location>
</feature>
<dbReference type="PANTHER" id="PTHR38248:SF2">
    <property type="entry name" value="FUNK1 11"/>
    <property type="match status" value="1"/>
</dbReference>
<dbReference type="Gene3D" id="1.10.510.10">
    <property type="entry name" value="Transferase(Phosphotransferase) domain 1"/>
    <property type="match status" value="1"/>
</dbReference>
<evidence type="ECO:0000259" key="2">
    <source>
        <dbReference type="Pfam" id="PF17667"/>
    </source>
</evidence>
<feature type="compositionally biased region" description="Low complexity" evidence="1">
    <location>
        <begin position="65"/>
        <end position="74"/>
    </location>
</feature>
<dbReference type="PANTHER" id="PTHR38248">
    <property type="entry name" value="FUNK1 6"/>
    <property type="match status" value="1"/>
</dbReference>
<feature type="domain" description="Fungal-type protein kinase" evidence="2">
    <location>
        <begin position="2"/>
        <end position="155"/>
    </location>
</feature>
<evidence type="ECO:0000313" key="3">
    <source>
        <dbReference type="EMBL" id="KAK3177887.1"/>
    </source>
</evidence>
<accession>A0AAD9ZHX4</accession>
<comment type="caution">
    <text evidence="3">The sequence shown here is derived from an EMBL/GenBank/DDBJ whole genome shotgun (WGS) entry which is preliminary data.</text>
</comment>
<dbReference type="AlphaFoldDB" id="A0AAD9ZHX4"/>
<proteinExistence type="predicted"/>
<protein>
    <recommendedName>
        <fullName evidence="2">Fungal-type protein kinase domain-containing protein</fullName>
    </recommendedName>
</protein>
<sequence length="247" mass="27178">MERPEEGELIKKATDKGVRNIARYYHHETVLVDGKNDDIIENVRRGLIEIYSRTKFKQRLLYEPESSASASESPGKGVAGRSPSFLRKRSSSSARMALPASIKRSCLSLGSRNADTPIYNRVHRRVITRDPGKTIEEASSLIAVLNGLIGAIKGQDHTISIDDLTDIISGHESLLGVGILYRNISTGNIILTEQEDDRFLIDLDLAIKIENDKASGAPGKTGTKVFIAIGTLLGEHHSPMHDLESFF</sequence>